<evidence type="ECO:0000256" key="12">
    <source>
        <dbReference type="ARBA" id="ARBA00023180"/>
    </source>
</evidence>
<feature type="signal peptide" evidence="15">
    <location>
        <begin position="1"/>
        <end position="17"/>
    </location>
</feature>
<comment type="caution">
    <text evidence="17">The sequence shown here is derived from an EMBL/GenBank/DDBJ whole genome shotgun (WGS) entry which is preliminary data.</text>
</comment>
<reference evidence="17 18" key="1">
    <citation type="journal article" date="2019" name="Nat. Ecol. Evol.">
        <title>Megaphylogeny resolves global patterns of mushroom evolution.</title>
        <authorList>
            <person name="Varga T."/>
            <person name="Krizsan K."/>
            <person name="Foldi C."/>
            <person name="Dima B."/>
            <person name="Sanchez-Garcia M."/>
            <person name="Sanchez-Ramirez S."/>
            <person name="Szollosi G.J."/>
            <person name="Szarkandi J.G."/>
            <person name="Papp V."/>
            <person name="Albert L."/>
            <person name="Andreopoulos W."/>
            <person name="Angelini C."/>
            <person name="Antonin V."/>
            <person name="Barry K.W."/>
            <person name="Bougher N.L."/>
            <person name="Buchanan P."/>
            <person name="Buyck B."/>
            <person name="Bense V."/>
            <person name="Catcheside P."/>
            <person name="Chovatia M."/>
            <person name="Cooper J."/>
            <person name="Damon W."/>
            <person name="Desjardin D."/>
            <person name="Finy P."/>
            <person name="Geml J."/>
            <person name="Haridas S."/>
            <person name="Hughes K."/>
            <person name="Justo A."/>
            <person name="Karasinski D."/>
            <person name="Kautmanova I."/>
            <person name="Kiss B."/>
            <person name="Kocsube S."/>
            <person name="Kotiranta H."/>
            <person name="LaButti K.M."/>
            <person name="Lechner B.E."/>
            <person name="Liimatainen K."/>
            <person name="Lipzen A."/>
            <person name="Lukacs Z."/>
            <person name="Mihaltcheva S."/>
            <person name="Morgado L.N."/>
            <person name="Niskanen T."/>
            <person name="Noordeloos M.E."/>
            <person name="Ohm R.A."/>
            <person name="Ortiz-Santana B."/>
            <person name="Ovrebo C."/>
            <person name="Racz N."/>
            <person name="Riley R."/>
            <person name="Savchenko A."/>
            <person name="Shiryaev A."/>
            <person name="Soop K."/>
            <person name="Spirin V."/>
            <person name="Szebenyi C."/>
            <person name="Tomsovsky M."/>
            <person name="Tulloss R.E."/>
            <person name="Uehling J."/>
            <person name="Grigoriev I.V."/>
            <person name="Vagvolgyi C."/>
            <person name="Papp T."/>
            <person name="Martin F.M."/>
            <person name="Miettinen O."/>
            <person name="Hibbett D.S."/>
            <person name="Nagy L.G."/>
        </authorList>
    </citation>
    <scope>NUCLEOTIDE SEQUENCE [LARGE SCALE GENOMIC DNA]</scope>
    <source>
        <strain evidence="17 18">FP101781</strain>
    </source>
</reference>
<evidence type="ECO:0000256" key="11">
    <source>
        <dbReference type="ARBA" id="ARBA00023157"/>
    </source>
</evidence>
<evidence type="ECO:0000313" key="17">
    <source>
        <dbReference type="EMBL" id="TEB32838.1"/>
    </source>
</evidence>
<feature type="domain" description="CFEM" evidence="16">
    <location>
        <begin position="1"/>
        <end position="112"/>
    </location>
</feature>
<keyword evidence="4" id="KW-1003">Cell membrane</keyword>
<evidence type="ECO:0000256" key="8">
    <source>
        <dbReference type="ARBA" id="ARBA00022729"/>
    </source>
</evidence>
<keyword evidence="7" id="KW-0479">Metal-binding</keyword>
<evidence type="ECO:0000259" key="16">
    <source>
        <dbReference type="PROSITE" id="PS52012"/>
    </source>
</evidence>
<dbReference type="STRING" id="71717.A0A4Y7TFY0"/>
<evidence type="ECO:0000256" key="9">
    <source>
        <dbReference type="ARBA" id="ARBA00023004"/>
    </source>
</evidence>
<evidence type="ECO:0000256" key="6">
    <source>
        <dbReference type="ARBA" id="ARBA00022617"/>
    </source>
</evidence>
<evidence type="ECO:0000256" key="14">
    <source>
        <dbReference type="SAM" id="MobiDB-lite"/>
    </source>
</evidence>
<feature type="region of interest" description="Disordered" evidence="14">
    <location>
        <begin position="96"/>
        <end position="139"/>
    </location>
</feature>
<evidence type="ECO:0000256" key="15">
    <source>
        <dbReference type="SAM" id="SignalP"/>
    </source>
</evidence>
<dbReference type="InterPro" id="IPR051735">
    <property type="entry name" value="CFEM_domain"/>
</dbReference>
<evidence type="ECO:0000256" key="4">
    <source>
        <dbReference type="ARBA" id="ARBA00022475"/>
    </source>
</evidence>
<keyword evidence="10" id="KW-0472">Membrane</keyword>
<dbReference type="EMBL" id="QPFP01000014">
    <property type="protein sequence ID" value="TEB32838.1"/>
    <property type="molecule type" value="Genomic_DNA"/>
</dbReference>
<sequence>MRFSAVVALFSAGLASAALLPRQTELPACAQTCIAGSLTETTCDLTDNSCLCADQVFVGSVTRCITSTCTGDDLTGAVAGAQAMCADSGVTLTSSGTGAPTGTTTTTGTATTTGTGTTAAPTTGTSTSTTATAPATTSSAGAGNGALTNGVSAAAGIAAVVLGAIAL</sequence>
<keyword evidence="12" id="KW-0325">Glycoprotein</keyword>
<feature type="chain" id="PRO_5021188173" description="CFEM domain-containing protein" evidence="15">
    <location>
        <begin position="18"/>
        <end position="167"/>
    </location>
</feature>
<evidence type="ECO:0000256" key="10">
    <source>
        <dbReference type="ARBA" id="ARBA00023136"/>
    </source>
</evidence>
<dbReference type="Pfam" id="PF05730">
    <property type="entry name" value="CFEM"/>
    <property type="match status" value="1"/>
</dbReference>
<dbReference type="Proteomes" id="UP000298030">
    <property type="component" value="Unassembled WGS sequence"/>
</dbReference>
<dbReference type="PROSITE" id="PS52012">
    <property type="entry name" value="CFEM"/>
    <property type="match status" value="1"/>
</dbReference>
<keyword evidence="13" id="KW-0449">Lipoprotein</keyword>
<keyword evidence="5" id="KW-0964">Secreted</keyword>
<gene>
    <name evidence="17" type="ORF">FA13DRAFT_1813187</name>
</gene>
<dbReference type="PANTHER" id="PTHR37928">
    <property type="entry name" value="CFEM DOMAIN PROTEIN (AFU_ORTHOLOGUE AFUA_6G14090)"/>
    <property type="match status" value="1"/>
</dbReference>
<dbReference type="SMART" id="SM00747">
    <property type="entry name" value="CFEM"/>
    <property type="match status" value="1"/>
</dbReference>
<keyword evidence="9" id="KW-0408">Iron</keyword>
<evidence type="ECO:0000256" key="1">
    <source>
        <dbReference type="ARBA" id="ARBA00004609"/>
    </source>
</evidence>
<comment type="subcellular location">
    <subcellularLocation>
        <location evidence="1">Cell membrane</location>
        <topology evidence="1">Lipid-anchor</topology>
        <topology evidence="1">GPI-anchor</topology>
    </subcellularLocation>
    <subcellularLocation>
        <location evidence="2">Secreted</location>
    </subcellularLocation>
</comment>
<evidence type="ECO:0000313" key="18">
    <source>
        <dbReference type="Proteomes" id="UP000298030"/>
    </source>
</evidence>
<dbReference type="OrthoDB" id="3065412at2759"/>
<evidence type="ECO:0000256" key="5">
    <source>
        <dbReference type="ARBA" id="ARBA00022525"/>
    </source>
</evidence>
<organism evidence="17 18">
    <name type="scientific">Coprinellus micaceus</name>
    <name type="common">Glistening ink-cap mushroom</name>
    <name type="synonym">Coprinus micaceus</name>
    <dbReference type="NCBI Taxonomy" id="71717"/>
    <lineage>
        <taxon>Eukaryota</taxon>
        <taxon>Fungi</taxon>
        <taxon>Dikarya</taxon>
        <taxon>Basidiomycota</taxon>
        <taxon>Agaricomycotina</taxon>
        <taxon>Agaricomycetes</taxon>
        <taxon>Agaricomycetidae</taxon>
        <taxon>Agaricales</taxon>
        <taxon>Agaricineae</taxon>
        <taxon>Psathyrellaceae</taxon>
        <taxon>Coprinellus</taxon>
    </lineage>
</organism>
<keyword evidence="18" id="KW-1185">Reference proteome</keyword>
<name>A0A4Y7TFY0_COPMI</name>
<evidence type="ECO:0000256" key="13">
    <source>
        <dbReference type="ARBA" id="ARBA00023288"/>
    </source>
</evidence>
<dbReference type="GO" id="GO:0046872">
    <property type="term" value="F:metal ion binding"/>
    <property type="evidence" value="ECO:0007669"/>
    <property type="project" value="UniProtKB-KW"/>
</dbReference>
<evidence type="ECO:0000256" key="7">
    <source>
        <dbReference type="ARBA" id="ARBA00022723"/>
    </source>
</evidence>
<dbReference type="AlphaFoldDB" id="A0A4Y7TFY0"/>
<proteinExistence type="inferred from homology"/>
<dbReference type="InterPro" id="IPR008427">
    <property type="entry name" value="Extracellular_membr_CFEM_dom"/>
</dbReference>
<keyword evidence="11" id="KW-1015">Disulfide bond</keyword>
<dbReference type="PANTHER" id="PTHR37928:SF2">
    <property type="entry name" value="GPI ANCHORED CFEM DOMAIN PROTEIN (AFU_ORTHOLOGUE AFUA_6G10580)"/>
    <property type="match status" value="1"/>
</dbReference>
<protein>
    <recommendedName>
        <fullName evidence="16">CFEM domain-containing protein</fullName>
    </recommendedName>
</protein>
<comment type="similarity">
    <text evidence="3">Belongs to the RBT5 family.</text>
</comment>
<evidence type="ECO:0000256" key="3">
    <source>
        <dbReference type="ARBA" id="ARBA00010031"/>
    </source>
</evidence>
<accession>A0A4Y7TFY0</accession>
<dbReference type="GO" id="GO:0005576">
    <property type="term" value="C:extracellular region"/>
    <property type="evidence" value="ECO:0007669"/>
    <property type="project" value="UniProtKB-SubCell"/>
</dbReference>
<dbReference type="GO" id="GO:0005886">
    <property type="term" value="C:plasma membrane"/>
    <property type="evidence" value="ECO:0007669"/>
    <property type="project" value="UniProtKB-SubCell"/>
</dbReference>
<keyword evidence="8 15" id="KW-0732">Signal</keyword>
<evidence type="ECO:0000256" key="2">
    <source>
        <dbReference type="ARBA" id="ARBA00004613"/>
    </source>
</evidence>
<keyword evidence="6" id="KW-0349">Heme</keyword>